<keyword evidence="2" id="KW-1185">Reference proteome</keyword>
<dbReference type="EMBL" id="BDUD01000001">
    <property type="protein sequence ID" value="GBG19304.1"/>
    <property type="molecule type" value="Genomic_DNA"/>
</dbReference>
<dbReference type="AlphaFoldDB" id="A0A2R5FUF3"/>
<organism evidence="1 2">
    <name type="scientific">Nostoc commune NIES-4072</name>
    <dbReference type="NCBI Taxonomy" id="2005467"/>
    <lineage>
        <taxon>Bacteria</taxon>
        <taxon>Bacillati</taxon>
        <taxon>Cyanobacteriota</taxon>
        <taxon>Cyanophyceae</taxon>
        <taxon>Nostocales</taxon>
        <taxon>Nostocaceae</taxon>
        <taxon>Nostoc</taxon>
    </lineage>
</organism>
<sequence length="99" mass="10954">MQAAPLLCAGLIGYRAFRMVKDAKNIGFYGFGSAAHILVQVASYQNRQVFAFTRPADTEGQEFAINIYLFPACLPPSLSHWSGDCRQLAGNSSQRLRVR</sequence>
<dbReference type="Proteomes" id="UP000245124">
    <property type="component" value="Unassembled WGS sequence"/>
</dbReference>
<dbReference type="InterPro" id="IPR036291">
    <property type="entry name" value="NAD(P)-bd_dom_sf"/>
</dbReference>
<protein>
    <submittedName>
        <fullName evidence="1">Alcohol dehydrogenase</fullName>
    </submittedName>
</protein>
<accession>A0A2R5FUF3</accession>
<evidence type="ECO:0000313" key="1">
    <source>
        <dbReference type="EMBL" id="GBG19304.1"/>
    </source>
</evidence>
<gene>
    <name evidence="1" type="ORF">NIES4072_29710</name>
</gene>
<evidence type="ECO:0000313" key="2">
    <source>
        <dbReference type="Proteomes" id="UP000245124"/>
    </source>
</evidence>
<name>A0A2R5FUF3_NOSCO</name>
<dbReference type="Gene3D" id="3.40.50.720">
    <property type="entry name" value="NAD(P)-binding Rossmann-like Domain"/>
    <property type="match status" value="1"/>
</dbReference>
<proteinExistence type="predicted"/>
<comment type="caution">
    <text evidence="1">The sequence shown here is derived from an EMBL/GenBank/DDBJ whole genome shotgun (WGS) entry which is preliminary data.</text>
</comment>
<reference evidence="1 2" key="1">
    <citation type="submission" date="2017-06" db="EMBL/GenBank/DDBJ databases">
        <title>Genome sequencing of cyanobaciteial culture collection at National Institute for Environmental Studies (NIES).</title>
        <authorList>
            <person name="Hirose Y."/>
            <person name="Shimura Y."/>
            <person name="Fujisawa T."/>
            <person name="Nakamura Y."/>
            <person name="Kawachi M."/>
        </authorList>
    </citation>
    <scope>NUCLEOTIDE SEQUENCE [LARGE SCALE GENOMIC DNA]</scope>
    <source>
        <strain evidence="1 2">NIES-4072</strain>
    </source>
</reference>
<dbReference type="SUPFAM" id="SSF51735">
    <property type="entry name" value="NAD(P)-binding Rossmann-fold domains"/>
    <property type="match status" value="1"/>
</dbReference>